<evidence type="ECO:0000313" key="2">
    <source>
        <dbReference type="EMBL" id="GHO94640.1"/>
    </source>
</evidence>
<reference evidence="2" key="1">
    <citation type="submission" date="2020-10" db="EMBL/GenBank/DDBJ databases">
        <title>Taxonomic study of unclassified bacteria belonging to the class Ktedonobacteria.</title>
        <authorList>
            <person name="Yabe S."/>
            <person name="Wang C.M."/>
            <person name="Zheng Y."/>
            <person name="Sakai Y."/>
            <person name="Cavaletti L."/>
            <person name="Monciardini P."/>
            <person name="Donadio S."/>
        </authorList>
    </citation>
    <scope>NUCLEOTIDE SEQUENCE</scope>
    <source>
        <strain evidence="2">ID150040</strain>
    </source>
</reference>
<accession>A0A8J3ILH7</accession>
<gene>
    <name evidence="2" type="ORF">KSF_046880</name>
</gene>
<keyword evidence="1" id="KW-1133">Transmembrane helix</keyword>
<evidence type="ECO:0000313" key="3">
    <source>
        <dbReference type="Proteomes" id="UP000597444"/>
    </source>
</evidence>
<protein>
    <submittedName>
        <fullName evidence="2">Uncharacterized protein</fullName>
    </submittedName>
</protein>
<feature type="transmembrane region" description="Helical" evidence="1">
    <location>
        <begin position="540"/>
        <end position="558"/>
    </location>
</feature>
<dbReference type="AlphaFoldDB" id="A0A8J3ILH7"/>
<keyword evidence="1" id="KW-0472">Membrane</keyword>
<dbReference type="Proteomes" id="UP000597444">
    <property type="component" value="Unassembled WGS sequence"/>
</dbReference>
<name>A0A8J3ILH7_9CHLR</name>
<sequence length="596" mass="68461">MIFYNLVFDIGKLVNPIQAARKLLAKDFAYAATNYPADTIEIAPRFKSVRNDYEQAIYYAVLSSYWEQHKWKDMLLYALAHPKRSSRLLSTVRIKISKEQSSAGERANPKKTLKDLKEALQSVDHIMANLQRFTALQLYSDQQLFSPLYLREAAFMRVGLQPFLATIDGEELKVNVSLLIHRAGVAVLTFGVSFKKTRTVDTLLQLKVLEDIGVSRFEIPKILVDLPATAHILKQYGITPTAKHSKGGIEWYTYEPSQPVEFLFLFHLYKDAILVAINGRKALRNDGDTFTWLRTSDWLAYPIMFIRETSPEYPTDAALKKHRAPELSGLVLGTNHWREIKPEKIPEVIVNDLAPTSDYSFYLGESHTTVIYHHDHLTRLEQQFGENIPDHEWLFQHFQASVIVEAALIQQWILHILDCELKALPHNLTKLNHLKQNLIVALDEYHNILFSHGTAQDILKSGQKTMQIHERYEGVMQKLGRVEKLIEVKESQQLFRRNLFFNFVILLLTLIAGLPGAQQIVTIVDSWKIIHLNTLIATQVLYLSILILVIISILWQLLPTKGKKLIASFDHSSTAMKKHFTWHKPVRFTSVHKKSS</sequence>
<feature type="transmembrane region" description="Helical" evidence="1">
    <location>
        <begin position="499"/>
        <end position="520"/>
    </location>
</feature>
<proteinExistence type="predicted"/>
<dbReference type="EMBL" id="BNJK01000001">
    <property type="protein sequence ID" value="GHO94640.1"/>
    <property type="molecule type" value="Genomic_DNA"/>
</dbReference>
<evidence type="ECO:0000256" key="1">
    <source>
        <dbReference type="SAM" id="Phobius"/>
    </source>
</evidence>
<comment type="caution">
    <text evidence="2">The sequence shown here is derived from an EMBL/GenBank/DDBJ whole genome shotgun (WGS) entry which is preliminary data.</text>
</comment>
<keyword evidence="3" id="KW-1185">Reference proteome</keyword>
<organism evidence="2 3">
    <name type="scientific">Reticulibacter mediterranei</name>
    <dbReference type="NCBI Taxonomy" id="2778369"/>
    <lineage>
        <taxon>Bacteria</taxon>
        <taxon>Bacillati</taxon>
        <taxon>Chloroflexota</taxon>
        <taxon>Ktedonobacteria</taxon>
        <taxon>Ktedonobacterales</taxon>
        <taxon>Reticulibacteraceae</taxon>
        <taxon>Reticulibacter</taxon>
    </lineage>
</organism>
<keyword evidence="1" id="KW-0812">Transmembrane</keyword>